<dbReference type="EMBL" id="CP093365">
    <property type="protein sequence ID" value="UQS83154.1"/>
    <property type="molecule type" value="Genomic_DNA"/>
</dbReference>
<sequence length="859" mass="94119">MLKAKSVFKCILQIAMVVVLLIPVWGGDVAPVSASATKSKQFSSSLHSLQVKQTVAPVTSAPADNKPDIKTTQHDQAGQAMQNLPRQFSGKSVDLKDGTDAVDLTLGTNWCKLIPNADGTTYTLDIYQNGPDGRGINYWNDTVRNTDYSPDPDGTVSYQASRWWPWQENETVRSSVKDIDIETKLTVAPTDNSISEAPSLEYLFGSLSDLDSIINLERLDTSGATSLQAMFTNDRMLSSLDVSNFHTEDVINMSMIFAFVGLDYDYPSESPTTLSLSSWDTSKVTDMSGLFMGCDEYLDGYEDFDTSNVQNMRSIFESYFVTNIPGVDQSVPIDISKWQTPSLTAADSMFESSNVSEIKFFSSDPTTGPTTGLDTSRITNMSHMFAGTKHLKQQPVADGVSKIDPTKDIAKLKTDNVTDMSNMFSLTAFSTIDLSGFDVSNVTDMSAMFYSNRNLTTVKGISQWKTGNVTDMSNMFSSCKSLTQIYNGDGDLSGWDTSNVIRMNAMFQGTGIDYIDVGNWDVSNVIYMQYMFYKCSNLVHLDLSKWSWNAEGNGNLNQAASMFSRDSKLVSLNLGGMNTRLAASNTEGGALENMFKGDDSLWKLTMGKDTVFTDMGNGGTAQTSGLNDALKDKVIAPDQLTNTPNFPTSYVSTGGWRVLQVDDKDDHHPTGYVPVEEETDDKGTGTAVLTDPKRSGLTTYVWNQQEGDVSLTAIPQFDFSGSKHIIDLDKKNIKGEFMKDGVTNQPLNSLSVSDTRFGSLQGNFRINYSFTPFKNLDNSNAVELTPVITYYGLNDTDGIKGASGTMVSQALGSPSDGSSAYTWSFNKVPFVFDFSNSNQISSGRYESTLTYQIVSGIDD</sequence>
<dbReference type="InterPro" id="IPR032675">
    <property type="entry name" value="LRR_dom_sf"/>
</dbReference>
<dbReference type="Proteomes" id="UP000831947">
    <property type="component" value="Chromosome"/>
</dbReference>
<dbReference type="InterPro" id="IPR011889">
    <property type="entry name" value="Liste_lipo_26"/>
</dbReference>
<protein>
    <submittedName>
        <fullName evidence="1">DUF285 domain-containing protein</fullName>
    </submittedName>
</protein>
<dbReference type="SUPFAM" id="SSF52047">
    <property type="entry name" value="RNI-like"/>
    <property type="match status" value="1"/>
</dbReference>
<dbReference type="RefSeq" id="WP_249512381.1">
    <property type="nucleotide sequence ID" value="NZ_CP093365.1"/>
</dbReference>
<organism evidence="1 2">
    <name type="scientific">Bombilactobacillus thymidiniphilus</name>
    <dbReference type="NCBI Taxonomy" id="2923363"/>
    <lineage>
        <taxon>Bacteria</taxon>
        <taxon>Bacillati</taxon>
        <taxon>Bacillota</taxon>
        <taxon>Bacilli</taxon>
        <taxon>Lactobacillales</taxon>
        <taxon>Lactobacillaceae</taxon>
        <taxon>Bombilactobacillus</taxon>
    </lineage>
</organism>
<dbReference type="Pfam" id="PF03382">
    <property type="entry name" value="DUF285"/>
    <property type="match status" value="2"/>
</dbReference>
<reference evidence="1 2" key="1">
    <citation type="journal article" date="2022" name="Int. J. Syst. Evol. Microbiol.">
        <title>Apilactobacillus apisilvae sp. nov., Nicolia spurrieriana gen. nov. sp. nov., Bombilactobacillus folatiphilus sp. nov. and Bombilactobacillus thymidiniphilus sp. nov., four new lactic acid bacterial isolates from stingless bees Tetragonula carbonaria and Austroplebeia australis.</title>
        <authorList>
            <person name="Oliphant S.A."/>
            <person name="Watson-Haigh N.S."/>
            <person name="Sumby K.M."/>
            <person name="Gardner J."/>
            <person name="Groom S."/>
            <person name="Jiranek V."/>
        </authorList>
    </citation>
    <scope>NUCLEOTIDE SEQUENCE [LARGE SCALE GENOMIC DNA]</scope>
    <source>
        <strain evidence="1 2">SG4_A1</strain>
    </source>
</reference>
<proteinExistence type="predicted"/>
<dbReference type="NCBIfam" id="TIGR02167">
    <property type="entry name" value="Liste_lipo_26"/>
    <property type="match status" value="4"/>
</dbReference>
<keyword evidence="2" id="KW-1185">Reference proteome</keyword>
<gene>
    <name evidence="1" type="ORF">MOO47_05040</name>
</gene>
<name>A0ABY4PC70_9LACO</name>
<dbReference type="Gene3D" id="3.80.10.10">
    <property type="entry name" value="Ribonuclease Inhibitor"/>
    <property type="match status" value="1"/>
</dbReference>
<evidence type="ECO:0000313" key="1">
    <source>
        <dbReference type="EMBL" id="UQS83154.1"/>
    </source>
</evidence>
<dbReference type="InterPro" id="IPR005046">
    <property type="entry name" value="DUF285"/>
</dbReference>
<evidence type="ECO:0000313" key="2">
    <source>
        <dbReference type="Proteomes" id="UP000831947"/>
    </source>
</evidence>
<accession>A0ABY4PC70</accession>